<reference evidence="3 4" key="1">
    <citation type="submission" date="2020-11" db="EMBL/GenBank/DDBJ databases">
        <title>Kaistella gelatinilytica sp. nov., a flavobacterium isolated from Antarctic Soil.</title>
        <authorList>
            <person name="Li J."/>
        </authorList>
    </citation>
    <scope>NUCLEOTIDE SEQUENCE [LARGE SCALE GENOMIC DNA]</scope>
    <source>
        <strain evidence="3 4">G5-32</strain>
    </source>
</reference>
<dbReference type="SMART" id="SM00448">
    <property type="entry name" value="REC"/>
    <property type="match status" value="1"/>
</dbReference>
<gene>
    <name evidence="3" type="ORF">IV494_01970</name>
</gene>
<dbReference type="Gene3D" id="3.40.50.2300">
    <property type="match status" value="1"/>
</dbReference>
<protein>
    <submittedName>
        <fullName evidence="3">Response regulator transcription factor</fullName>
    </submittedName>
</protein>
<dbReference type="CDD" id="cd17535">
    <property type="entry name" value="REC_NarL-like"/>
    <property type="match status" value="1"/>
</dbReference>
<dbReference type="EMBL" id="JADPVI010000001">
    <property type="protein sequence ID" value="MBF8455935.1"/>
    <property type="molecule type" value="Genomic_DNA"/>
</dbReference>
<sequence length="130" mass="14766">MTKIVIVDHHVSFRRSLRLMLQEIPEEIEITEIDSSFKFIDDLNLLSPDLVLMDSRLSQRSGIETATIALSKKPTLRIILLTMFNENKYVQEAKNAGIKGLLPKPPSLLELKEAYCAVMNGGFYFPSKLK</sequence>
<evidence type="ECO:0000259" key="2">
    <source>
        <dbReference type="PROSITE" id="PS50110"/>
    </source>
</evidence>
<dbReference type="PROSITE" id="PS50110">
    <property type="entry name" value="RESPONSE_REGULATORY"/>
    <property type="match status" value="1"/>
</dbReference>
<dbReference type="Proteomes" id="UP000660070">
    <property type="component" value="Unassembled WGS sequence"/>
</dbReference>
<name>A0ABS0F8A7_9FLAO</name>
<keyword evidence="4" id="KW-1185">Reference proteome</keyword>
<organism evidence="3 4">
    <name type="scientific">Kaistella gelatinilytica</name>
    <dbReference type="NCBI Taxonomy" id="2787636"/>
    <lineage>
        <taxon>Bacteria</taxon>
        <taxon>Pseudomonadati</taxon>
        <taxon>Bacteroidota</taxon>
        <taxon>Flavobacteriia</taxon>
        <taxon>Flavobacteriales</taxon>
        <taxon>Weeksellaceae</taxon>
        <taxon>Chryseobacterium group</taxon>
        <taxon>Kaistella</taxon>
    </lineage>
</organism>
<dbReference type="InterPro" id="IPR058245">
    <property type="entry name" value="NreC/VraR/RcsB-like_REC"/>
</dbReference>
<dbReference type="Pfam" id="PF00072">
    <property type="entry name" value="Response_reg"/>
    <property type="match status" value="1"/>
</dbReference>
<keyword evidence="1" id="KW-0597">Phosphoprotein</keyword>
<proteinExistence type="predicted"/>
<comment type="caution">
    <text evidence="3">The sequence shown here is derived from an EMBL/GenBank/DDBJ whole genome shotgun (WGS) entry which is preliminary data.</text>
</comment>
<dbReference type="RefSeq" id="WP_196078491.1">
    <property type="nucleotide sequence ID" value="NZ_JADPVI010000001.1"/>
</dbReference>
<evidence type="ECO:0000313" key="4">
    <source>
        <dbReference type="Proteomes" id="UP000660070"/>
    </source>
</evidence>
<feature type="domain" description="Response regulatory" evidence="2">
    <location>
        <begin position="3"/>
        <end position="119"/>
    </location>
</feature>
<dbReference type="SUPFAM" id="SSF52172">
    <property type="entry name" value="CheY-like"/>
    <property type="match status" value="1"/>
</dbReference>
<evidence type="ECO:0000256" key="1">
    <source>
        <dbReference type="PROSITE-ProRule" id="PRU00169"/>
    </source>
</evidence>
<dbReference type="InterPro" id="IPR051015">
    <property type="entry name" value="EvgA-like"/>
</dbReference>
<dbReference type="InterPro" id="IPR001789">
    <property type="entry name" value="Sig_transdc_resp-reg_receiver"/>
</dbReference>
<feature type="modified residue" description="4-aspartylphosphate" evidence="1">
    <location>
        <position position="54"/>
    </location>
</feature>
<dbReference type="PANTHER" id="PTHR45566">
    <property type="entry name" value="HTH-TYPE TRANSCRIPTIONAL REGULATOR YHJB-RELATED"/>
    <property type="match status" value="1"/>
</dbReference>
<evidence type="ECO:0000313" key="3">
    <source>
        <dbReference type="EMBL" id="MBF8455935.1"/>
    </source>
</evidence>
<accession>A0ABS0F8A7</accession>
<dbReference type="PANTHER" id="PTHR45566:SF2">
    <property type="entry name" value="NARL SUBFAMILY"/>
    <property type="match status" value="1"/>
</dbReference>
<dbReference type="InterPro" id="IPR011006">
    <property type="entry name" value="CheY-like_superfamily"/>
</dbReference>